<dbReference type="OrthoDB" id="1896520at2759"/>
<evidence type="ECO:0000313" key="4">
    <source>
        <dbReference type="EMBL" id="KAJ1685593.1"/>
    </source>
</evidence>
<name>A0A9Q0C1M0_9POAL</name>
<evidence type="ECO:0000313" key="5">
    <source>
        <dbReference type="Proteomes" id="UP001151287"/>
    </source>
</evidence>
<dbReference type="PANTHER" id="PTHR31614:SF5">
    <property type="entry name" value="ALLERGEN-LIKE PROTEIN BRSN20"/>
    <property type="match status" value="1"/>
</dbReference>
<evidence type="ECO:0000256" key="3">
    <source>
        <dbReference type="SAM" id="SignalP"/>
    </source>
</evidence>
<organism evidence="4 5">
    <name type="scientific">Rhynchospora breviuscula</name>
    <dbReference type="NCBI Taxonomy" id="2022672"/>
    <lineage>
        <taxon>Eukaryota</taxon>
        <taxon>Viridiplantae</taxon>
        <taxon>Streptophyta</taxon>
        <taxon>Embryophyta</taxon>
        <taxon>Tracheophyta</taxon>
        <taxon>Spermatophyta</taxon>
        <taxon>Magnoliopsida</taxon>
        <taxon>Liliopsida</taxon>
        <taxon>Poales</taxon>
        <taxon>Cyperaceae</taxon>
        <taxon>Cyperoideae</taxon>
        <taxon>Rhynchosporeae</taxon>
        <taxon>Rhynchospora</taxon>
    </lineage>
</organism>
<keyword evidence="3" id="KW-0732">Signal</keyword>
<comment type="similarity">
    <text evidence="1">Belongs to the Ole e I family.</text>
</comment>
<feature type="signal peptide" evidence="3">
    <location>
        <begin position="1"/>
        <end position="22"/>
    </location>
</feature>
<dbReference type="AlphaFoldDB" id="A0A9Q0C1M0"/>
<reference evidence="4" key="1">
    <citation type="journal article" date="2022" name="Cell">
        <title>Repeat-based holocentromeres influence genome architecture and karyotype evolution.</title>
        <authorList>
            <person name="Hofstatter P.G."/>
            <person name="Thangavel G."/>
            <person name="Lux T."/>
            <person name="Neumann P."/>
            <person name="Vondrak T."/>
            <person name="Novak P."/>
            <person name="Zhang M."/>
            <person name="Costa L."/>
            <person name="Castellani M."/>
            <person name="Scott A."/>
            <person name="Toegelov H."/>
            <person name="Fuchs J."/>
            <person name="Mata-Sucre Y."/>
            <person name="Dias Y."/>
            <person name="Vanzela A.L.L."/>
            <person name="Huettel B."/>
            <person name="Almeida C.C.S."/>
            <person name="Simkova H."/>
            <person name="Souza G."/>
            <person name="Pedrosa-Harand A."/>
            <person name="Macas J."/>
            <person name="Mayer K.F.X."/>
            <person name="Houben A."/>
            <person name="Marques A."/>
        </authorList>
    </citation>
    <scope>NUCLEOTIDE SEQUENCE</scope>
    <source>
        <strain evidence="4">RhyBre1mFocal</strain>
    </source>
</reference>
<evidence type="ECO:0000256" key="2">
    <source>
        <dbReference type="ARBA" id="ARBA00023157"/>
    </source>
</evidence>
<keyword evidence="5" id="KW-1185">Reference proteome</keyword>
<proteinExistence type="inferred from homology"/>
<gene>
    <name evidence="4" type="ORF">LUZ63_016983</name>
</gene>
<accession>A0A9Q0C1M0</accession>
<dbReference type="Pfam" id="PF01190">
    <property type="entry name" value="Pollen_Ole_e_1"/>
    <property type="match status" value="1"/>
</dbReference>
<dbReference type="EMBL" id="JAMQYH010000005">
    <property type="protein sequence ID" value="KAJ1685593.1"/>
    <property type="molecule type" value="Genomic_DNA"/>
</dbReference>
<dbReference type="InterPro" id="IPR006041">
    <property type="entry name" value="Pollen_Ole_e1_allergen"/>
</dbReference>
<dbReference type="Proteomes" id="UP001151287">
    <property type="component" value="Unassembled WGS sequence"/>
</dbReference>
<comment type="caution">
    <text evidence="4">The sequence shown here is derived from an EMBL/GenBank/DDBJ whole genome shotgun (WGS) entry which is preliminary data.</text>
</comment>
<keyword evidence="2" id="KW-1015">Disulfide bond</keyword>
<dbReference type="PANTHER" id="PTHR31614">
    <property type="entry name" value="PROTEIN DOWNSTREAM OF FLC-RELATED"/>
    <property type="match status" value="1"/>
</dbReference>
<sequence>MARLWFLAFVVLSCAFASVVLAKPTFTVVGKVYCDTCRIGFETNVTQYMEGAKVKLECRHFVGGQVEHTIPGVTDKNGAYTLVLADNHENEICEVVLVESGMKDCAEMVPGRERARVTLSDDMGIPANVRYANALGFNKDVPLDVCKEVTKMYILDDDE</sequence>
<evidence type="ECO:0000256" key="1">
    <source>
        <dbReference type="ARBA" id="ARBA00010049"/>
    </source>
</evidence>
<feature type="chain" id="PRO_5040116882" evidence="3">
    <location>
        <begin position="23"/>
        <end position="159"/>
    </location>
</feature>
<protein>
    <submittedName>
        <fullName evidence="4">Uncharacterized protein</fullName>
    </submittedName>
</protein>